<accession>A0A9Q8QDE5</accession>
<protein>
    <submittedName>
        <fullName evidence="2">Uncharacterized protein</fullName>
    </submittedName>
</protein>
<sequence>MSRAKPAICIFLLFALFAGIFSAYEYDEDFRPCDEDKCFVEIHSHVPQCWVQGENQNIHYMNPMDGGFHSIPNGCWRSNLFGGDGYLVAYPSTGGVVFLRNPLAVDLQYLGLPNTHDTSRSPDEDDGLATRMVQLGAQWWPNWDLYFRHSRRVDDGIFYDYHFPSEVHVAFPTTGGAWVANFTRDALRHKYEDKVCQSWLPHAPDLWRVKMRYALTMNDKAEMMKDMGVTFYGSIDEVPGLGKTVDEAITLFEPFRERLKNMEDGGYRGRFCTNYKDEDHENKDAANEKLEKPRWGIGWLFNELR</sequence>
<gene>
    <name evidence="2" type="ORF">JDV02_003532</name>
</gene>
<keyword evidence="3" id="KW-1185">Reference proteome</keyword>
<proteinExistence type="predicted"/>
<evidence type="ECO:0000313" key="2">
    <source>
        <dbReference type="EMBL" id="UNI17156.1"/>
    </source>
</evidence>
<organism evidence="2 3">
    <name type="scientific">Purpureocillium takamizusanense</name>
    <dbReference type="NCBI Taxonomy" id="2060973"/>
    <lineage>
        <taxon>Eukaryota</taxon>
        <taxon>Fungi</taxon>
        <taxon>Dikarya</taxon>
        <taxon>Ascomycota</taxon>
        <taxon>Pezizomycotina</taxon>
        <taxon>Sordariomycetes</taxon>
        <taxon>Hypocreomycetidae</taxon>
        <taxon>Hypocreales</taxon>
        <taxon>Ophiocordycipitaceae</taxon>
        <taxon>Purpureocillium</taxon>
    </lineage>
</organism>
<feature type="chain" id="PRO_5040218505" evidence="1">
    <location>
        <begin position="24"/>
        <end position="305"/>
    </location>
</feature>
<dbReference type="GeneID" id="72065489"/>
<dbReference type="OrthoDB" id="5145054at2759"/>
<evidence type="ECO:0000256" key="1">
    <source>
        <dbReference type="SAM" id="SignalP"/>
    </source>
</evidence>
<keyword evidence="1" id="KW-0732">Signal</keyword>
<name>A0A9Q8QDE5_9HYPO</name>
<dbReference type="Proteomes" id="UP000829364">
    <property type="component" value="Chromosome 2"/>
</dbReference>
<reference evidence="2" key="1">
    <citation type="submission" date="2021-11" db="EMBL/GenBank/DDBJ databases">
        <title>Purpureocillium_takamizusanense_genome.</title>
        <authorList>
            <person name="Nguyen N.-H."/>
        </authorList>
    </citation>
    <scope>NUCLEOTIDE SEQUENCE</scope>
    <source>
        <strain evidence="2">PT3</strain>
    </source>
</reference>
<dbReference type="KEGG" id="ptkz:JDV02_003532"/>
<evidence type="ECO:0000313" key="3">
    <source>
        <dbReference type="Proteomes" id="UP000829364"/>
    </source>
</evidence>
<dbReference type="EMBL" id="CP086355">
    <property type="protein sequence ID" value="UNI17156.1"/>
    <property type="molecule type" value="Genomic_DNA"/>
</dbReference>
<feature type="signal peptide" evidence="1">
    <location>
        <begin position="1"/>
        <end position="23"/>
    </location>
</feature>
<dbReference type="RefSeq" id="XP_047840637.1">
    <property type="nucleotide sequence ID" value="XM_047984663.1"/>
</dbReference>
<dbReference type="AlphaFoldDB" id="A0A9Q8QDE5"/>